<dbReference type="EMBL" id="HG996472">
    <property type="protein sequence ID" value="CAG1831514.1"/>
    <property type="molecule type" value="Genomic_DNA"/>
</dbReference>
<accession>A0A8D7EVT5</accession>
<sequence length="741" mass="82653">MAEQERGAPTSAPKMKSPSIEEDFEKDFLISWKSSKPGKQAMDLDVETVPQNRKSSFNFDKLDDFDLGGDFGKLSSFGMDISDLDFSIPLKKTANANEQESLPRKQDLKKEKFSFAFDFNVLDKFDLDTKLVKTATGSSKCMDDGGPHCSDEMRKHGKHFDLRNHLAVSNHSLESHGNQILSNTESLSTSTSAHMLEPDGPYHAVIRHGSAQEALCQGHKELLCLDSVKNDTSKEKDSGVRLLDGLQSGNSSPVKLSNSRCCPPNNITGSQDCSSTLQNHEVDEHVITEGSKPTDHSIQVDNEASRNSVKEVTNKHFDASCFQFPISKIPGGATSIINAKSTMPNLLSAASVNRPENSFLEVQNISQKDDKNHLPNSMTSRWNIRILAYDYSSMFICKLYKVITELIYSRIKENSNIANSSSNGVINTIIVSERNLTLKRKTSKLTDWTVRVYGWYYSKLHTLVTSTGSAKIIMPNFLSTASMSSPKNIPFEGQHIFQKDGKKHLPGLMTSRMRKENSSIANFSMGKGRNTVGGTEGNLASNLVISPMTDKPVLLSPSLKMKTLKEPLTDPKAFNTSKQIGSSPERISLVISPGSDTEMVQREENPESSRNDASFQNLCSLNGASELENMDIEVPVQIEDHGNVEKAESCSKELDDLCNMLKKKHDEAKELMVRAVVINNKLLMLNHPMIEEKISFCLYDLFFLVPRYASMFIWTLFLDRQNIRALQRLAASLQSKDYWKT</sequence>
<feature type="region of interest" description="Disordered" evidence="1">
    <location>
        <begin position="1"/>
        <end position="20"/>
    </location>
</feature>
<feature type="compositionally biased region" description="Basic and acidic residues" evidence="1">
    <location>
        <begin position="599"/>
        <end position="610"/>
    </location>
</feature>
<feature type="compositionally biased region" description="Polar residues" evidence="1">
    <location>
        <begin position="247"/>
        <end position="258"/>
    </location>
</feature>
<evidence type="ECO:0000256" key="1">
    <source>
        <dbReference type="SAM" id="MobiDB-lite"/>
    </source>
</evidence>
<feature type="region of interest" description="Disordered" evidence="1">
    <location>
        <begin position="595"/>
        <end position="614"/>
    </location>
</feature>
<name>A0A8D7EVT5_MUSAM</name>
<dbReference type="PANTHER" id="PTHR36380:SF1">
    <property type="entry name" value="OS01G0755100 PROTEIN"/>
    <property type="match status" value="1"/>
</dbReference>
<proteinExistence type="predicted"/>
<reference evidence="2" key="1">
    <citation type="submission" date="2021-03" db="EMBL/GenBank/DDBJ databases">
        <authorList>
            <consortium name="Genoscope - CEA"/>
            <person name="William W."/>
        </authorList>
    </citation>
    <scope>NUCLEOTIDE SEQUENCE</scope>
    <source>
        <strain evidence="2">Doubled-haploid Pahang</strain>
    </source>
</reference>
<evidence type="ECO:0000313" key="2">
    <source>
        <dbReference type="EMBL" id="CAG1831514.1"/>
    </source>
</evidence>
<organism evidence="2">
    <name type="scientific">Musa acuminata subsp. malaccensis</name>
    <name type="common">Wild banana</name>
    <name type="synonym">Musa malaccensis</name>
    <dbReference type="NCBI Taxonomy" id="214687"/>
    <lineage>
        <taxon>Eukaryota</taxon>
        <taxon>Viridiplantae</taxon>
        <taxon>Streptophyta</taxon>
        <taxon>Embryophyta</taxon>
        <taxon>Tracheophyta</taxon>
        <taxon>Spermatophyta</taxon>
        <taxon>Magnoliopsida</taxon>
        <taxon>Liliopsida</taxon>
        <taxon>Zingiberales</taxon>
        <taxon>Musaceae</taxon>
        <taxon>Musa</taxon>
    </lineage>
</organism>
<dbReference type="InterPro" id="IPR038777">
    <property type="entry name" value="At4g18490-like"/>
</dbReference>
<dbReference type="PANTHER" id="PTHR36380">
    <property type="entry name" value="BNAA03G58330D PROTEIN"/>
    <property type="match status" value="1"/>
</dbReference>
<feature type="region of interest" description="Disordered" evidence="1">
    <location>
        <begin position="235"/>
        <end position="258"/>
    </location>
</feature>
<dbReference type="AlphaFoldDB" id="A0A8D7EVT5"/>
<protein>
    <submittedName>
        <fullName evidence="2">(wild Malaysian banana) hypothetical protein</fullName>
    </submittedName>
</protein>
<gene>
    <name evidence="2" type="ORF">GSMUA_347680.1</name>
</gene>